<dbReference type="GO" id="GO:0016747">
    <property type="term" value="F:acyltransferase activity, transferring groups other than amino-acyl groups"/>
    <property type="evidence" value="ECO:0007669"/>
    <property type="project" value="InterPro"/>
</dbReference>
<sequence length="289" mass="31745">MTTHAEPRLARRLDMDDQAVLFPVLAEEAPISGPIVAGIREERRTPRGVVSSFFSCSEPEKSLLYVGAGIVPFRMQPGDADMFADSLVSARYTKASIHGRAENVLPLWDALEPSWGPAKDIRPTQMLMQCEDPTPAPMTSDARTRVGSLRLASPGEIDRVLPAAASMYEEELGANPLTAPYAAAYHHRVYRYLLNRQTWICDLDHGAEVAFKVDVVGREYSTATIQGVWTNPMVRGTGVASSAVAALCRILRAENVVPSLVVNSYNTAARRVYERCGFDHVADYATVMF</sequence>
<dbReference type="Pfam" id="PF13312">
    <property type="entry name" value="DUF4081"/>
    <property type="match status" value="1"/>
</dbReference>
<dbReference type="EMBL" id="CP015961">
    <property type="protein sequence ID" value="ANI92611.1"/>
    <property type="molecule type" value="Genomic_DNA"/>
</dbReference>
<evidence type="ECO:0000259" key="1">
    <source>
        <dbReference type="PROSITE" id="PS51186"/>
    </source>
</evidence>
<dbReference type="Proteomes" id="UP000186104">
    <property type="component" value="Chromosome"/>
</dbReference>
<proteinExistence type="predicted"/>
<name>A0A173LM70_9ACTN</name>
<organism evidence="2 3">
    <name type="scientific">Dietzia timorensis</name>
    <dbReference type="NCBI Taxonomy" id="499555"/>
    <lineage>
        <taxon>Bacteria</taxon>
        <taxon>Bacillati</taxon>
        <taxon>Actinomycetota</taxon>
        <taxon>Actinomycetes</taxon>
        <taxon>Mycobacteriales</taxon>
        <taxon>Dietziaceae</taxon>
        <taxon>Dietzia</taxon>
    </lineage>
</organism>
<gene>
    <name evidence="2" type="ORF">BJL86_1840</name>
</gene>
<dbReference type="Gene3D" id="3.40.630.30">
    <property type="match status" value="1"/>
</dbReference>
<reference evidence="2 3" key="1">
    <citation type="submission" date="2016-06" db="EMBL/GenBank/DDBJ databases">
        <title>Complete genome sequence of a saline-alkali tolerant type strain Dietzia timorensis ID05-A0528T.</title>
        <authorList>
            <person name="Wu X."/>
        </authorList>
    </citation>
    <scope>NUCLEOTIDE SEQUENCE [LARGE SCALE GENOMIC DNA]</scope>
    <source>
        <strain evidence="2 3">ID05-A0528</strain>
    </source>
</reference>
<dbReference type="InterPro" id="IPR016181">
    <property type="entry name" value="Acyl_CoA_acyltransferase"/>
</dbReference>
<dbReference type="AlphaFoldDB" id="A0A173LM70"/>
<accession>A0A173LM70</accession>
<dbReference type="RefSeq" id="WP_075844932.1">
    <property type="nucleotide sequence ID" value="NZ_CP015961.1"/>
</dbReference>
<feature type="domain" description="N-acetyltransferase" evidence="1">
    <location>
        <begin position="147"/>
        <end position="289"/>
    </location>
</feature>
<dbReference type="OrthoDB" id="5241264at2"/>
<protein>
    <recommendedName>
        <fullName evidence="1">N-acetyltransferase domain-containing protein</fullName>
    </recommendedName>
</protein>
<evidence type="ECO:0000313" key="3">
    <source>
        <dbReference type="Proteomes" id="UP000186104"/>
    </source>
</evidence>
<dbReference type="InterPro" id="IPR025289">
    <property type="entry name" value="DUF4081"/>
</dbReference>
<dbReference type="SUPFAM" id="SSF55729">
    <property type="entry name" value="Acyl-CoA N-acyltransferases (Nat)"/>
    <property type="match status" value="1"/>
</dbReference>
<dbReference type="InterPro" id="IPR000182">
    <property type="entry name" value="GNAT_dom"/>
</dbReference>
<evidence type="ECO:0000313" key="2">
    <source>
        <dbReference type="EMBL" id="ANI92611.1"/>
    </source>
</evidence>
<dbReference type="PROSITE" id="PS51186">
    <property type="entry name" value="GNAT"/>
    <property type="match status" value="1"/>
</dbReference>
<dbReference type="KEGG" id="dtm:BJL86_1840"/>
<keyword evidence="3" id="KW-1185">Reference proteome</keyword>
<dbReference type="STRING" id="499555.BJL86_1840"/>
<dbReference type="Pfam" id="PF00583">
    <property type="entry name" value="Acetyltransf_1"/>
    <property type="match status" value="1"/>
</dbReference>